<evidence type="ECO:0000313" key="2">
    <source>
        <dbReference type="Proteomes" id="UP001597308"/>
    </source>
</evidence>
<name>A0ABW4K9X5_9HYPH</name>
<dbReference type="Proteomes" id="UP001597308">
    <property type="component" value="Unassembled WGS sequence"/>
</dbReference>
<protein>
    <recommendedName>
        <fullName evidence="3">DUF4178 domain-containing protein</fullName>
    </recommendedName>
</protein>
<comment type="caution">
    <text evidence="1">The sequence shown here is derived from an EMBL/GenBank/DDBJ whole genome shotgun (WGS) entry which is preliminary data.</text>
</comment>
<dbReference type="RefSeq" id="WP_378799963.1">
    <property type="nucleotide sequence ID" value="NZ_JBHUER010000009.1"/>
</dbReference>
<evidence type="ECO:0000313" key="1">
    <source>
        <dbReference type="EMBL" id="MFD1703866.1"/>
    </source>
</evidence>
<dbReference type="EMBL" id="JBHUER010000009">
    <property type="protein sequence ID" value="MFD1703866.1"/>
    <property type="molecule type" value="Genomic_DNA"/>
</dbReference>
<accession>A0ABW4K9X5</accession>
<proteinExistence type="predicted"/>
<sequence>MANPTFKLLSEGWNAEPNAPEPKVEVEGSWVRLEFYLNHHAYAASEEEVGRLSFQNSSAWRLGSTNDEGWYLGQCRYSGIAPNWGEFYELIGPDDRRSAPTDWNIRAPIGEGDRHFLFYFRDETFECFAENWTFERGLERVIAA</sequence>
<reference evidence="2" key="1">
    <citation type="journal article" date="2019" name="Int. J. Syst. Evol. Microbiol.">
        <title>The Global Catalogue of Microorganisms (GCM) 10K type strain sequencing project: providing services to taxonomists for standard genome sequencing and annotation.</title>
        <authorList>
            <consortium name="The Broad Institute Genomics Platform"/>
            <consortium name="The Broad Institute Genome Sequencing Center for Infectious Disease"/>
            <person name="Wu L."/>
            <person name="Ma J."/>
        </authorList>
    </citation>
    <scope>NUCLEOTIDE SEQUENCE [LARGE SCALE GENOMIC DNA]</scope>
    <source>
        <strain evidence="2">KCTC 23707</strain>
    </source>
</reference>
<keyword evidence="2" id="KW-1185">Reference proteome</keyword>
<gene>
    <name evidence="1" type="ORF">ACFSCV_12715</name>
</gene>
<organism evidence="1 2">
    <name type="scientific">Methylopila henanensis</name>
    <dbReference type="NCBI Taxonomy" id="873516"/>
    <lineage>
        <taxon>Bacteria</taxon>
        <taxon>Pseudomonadati</taxon>
        <taxon>Pseudomonadota</taxon>
        <taxon>Alphaproteobacteria</taxon>
        <taxon>Hyphomicrobiales</taxon>
        <taxon>Methylopilaceae</taxon>
        <taxon>Methylopila</taxon>
    </lineage>
</organism>
<evidence type="ECO:0008006" key="3">
    <source>
        <dbReference type="Google" id="ProtNLM"/>
    </source>
</evidence>